<accession>A0AAU9UCM4</accession>
<evidence type="ECO:0000313" key="2">
    <source>
        <dbReference type="EMBL" id="CAH2097060.1"/>
    </source>
</evidence>
<gene>
    <name evidence="2" type="ORF">EEDITHA_LOCUS12329</name>
</gene>
<proteinExistence type="predicted"/>
<evidence type="ECO:0000313" key="3">
    <source>
        <dbReference type="Proteomes" id="UP001153954"/>
    </source>
</evidence>
<sequence>MYRFTNHLTNPNLVLVRKQIGDGSCAALIVMRAPRRRYALDQEKTPNRQKPKSRKLFWGTVGATVLTGAAVVYAKSSPETRNWLESNAPWANDFVALVYQENTTYWKFSLNQFNKATTAISNFLFGKDGVSPLDFQQRSEQDIEKDAAKDFSKKTYESLDKKSFPEKNKTKGKTV</sequence>
<name>A0AAU9UCM4_EUPED</name>
<dbReference type="EMBL" id="CAKOGL010000017">
    <property type="protein sequence ID" value="CAH2097060.1"/>
    <property type="molecule type" value="Genomic_DNA"/>
</dbReference>
<keyword evidence="3" id="KW-1185">Reference proteome</keyword>
<evidence type="ECO:0000256" key="1">
    <source>
        <dbReference type="SAM" id="Phobius"/>
    </source>
</evidence>
<keyword evidence="1" id="KW-0812">Transmembrane</keyword>
<comment type="caution">
    <text evidence="2">The sequence shown here is derived from an EMBL/GenBank/DDBJ whole genome shotgun (WGS) entry which is preliminary data.</text>
</comment>
<dbReference type="AlphaFoldDB" id="A0AAU9UCM4"/>
<protein>
    <submittedName>
        <fullName evidence="2">Uncharacterized protein</fullName>
    </submittedName>
</protein>
<keyword evidence="1" id="KW-0472">Membrane</keyword>
<dbReference type="Proteomes" id="UP001153954">
    <property type="component" value="Unassembled WGS sequence"/>
</dbReference>
<organism evidence="2 3">
    <name type="scientific">Euphydryas editha</name>
    <name type="common">Edith's checkerspot</name>
    <dbReference type="NCBI Taxonomy" id="104508"/>
    <lineage>
        <taxon>Eukaryota</taxon>
        <taxon>Metazoa</taxon>
        <taxon>Ecdysozoa</taxon>
        <taxon>Arthropoda</taxon>
        <taxon>Hexapoda</taxon>
        <taxon>Insecta</taxon>
        <taxon>Pterygota</taxon>
        <taxon>Neoptera</taxon>
        <taxon>Endopterygota</taxon>
        <taxon>Lepidoptera</taxon>
        <taxon>Glossata</taxon>
        <taxon>Ditrysia</taxon>
        <taxon>Papilionoidea</taxon>
        <taxon>Nymphalidae</taxon>
        <taxon>Nymphalinae</taxon>
        <taxon>Euphydryas</taxon>
    </lineage>
</organism>
<feature type="transmembrane region" description="Helical" evidence="1">
    <location>
        <begin position="56"/>
        <end position="74"/>
    </location>
</feature>
<keyword evidence="1" id="KW-1133">Transmembrane helix</keyword>
<reference evidence="2" key="1">
    <citation type="submission" date="2022-03" db="EMBL/GenBank/DDBJ databases">
        <authorList>
            <person name="Tunstrom K."/>
        </authorList>
    </citation>
    <scope>NUCLEOTIDE SEQUENCE</scope>
</reference>